<reference evidence="2 3" key="1">
    <citation type="journal article" date="2023" name="G3 (Bethesda)">
        <title>A chromosome-length genome assembly and annotation of blackberry (Rubus argutus, cv. 'Hillquist').</title>
        <authorList>
            <person name="Bruna T."/>
            <person name="Aryal R."/>
            <person name="Dudchenko O."/>
            <person name="Sargent D.J."/>
            <person name="Mead D."/>
            <person name="Buti M."/>
            <person name="Cavallini A."/>
            <person name="Hytonen T."/>
            <person name="Andres J."/>
            <person name="Pham M."/>
            <person name="Weisz D."/>
            <person name="Mascagni F."/>
            <person name="Usai G."/>
            <person name="Natali L."/>
            <person name="Bassil N."/>
            <person name="Fernandez G.E."/>
            <person name="Lomsadze A."/>
            <person name="Armour M."/>
            <person name="Olukolu B."/>
            <person name="Poorten T."/>
            <person name="Britton C."/>
            <person name="Davik J."/>
            <person name="Ashrafi H."/>
            <person name="Aiden E.L."/>
            <person name="Borodovsky M."/>
            <person name="Worthington M."/>
        </authorList>
    </citation>
    <scope>NUCLEOTIDE SEQUENCE [LARGE SCALE GENOMIC DNA]</scope>
    <source>
        <strain evidence="2">PI 553951</strain>
    </source>
</reference>
<dbReference type="EMBL" id="JBEDUW010000004">
    <property type="protein sequence ID" value="KAK9932189.1"/>
    <property type="molecule type" value="Genomic_DNA"/>
</dbReference>
<organism evidence="2 3">
    <name type="scientific">Rubus argutus</name>
    <name type="common">Southern blackberry</name>
    <dbReference type="NCBI Taxonomy" id="59490"/>
    <lineage>
        <taxon>Eukaryota</taxon>
        <taxon>Viridiplantae</taxon>
        <taxon>Streptophyta</taxon>
        <taxon>Embryophyta</taxon>
        <taxon>Tracheophyta</taxon>
        <taxon>Spermatophyta</taxon>
        <taxon>Magnoliopsida</taxon>
        <taxon>eudicotyledons</taxon>
        <taxon>Gunneridae</taxon>
        <taxon>Pentapetalae</taxon>
        <taxon>rosids</taxon>
        <taxon>fabids</taxon>
        <taxon>Rosales</taxon>
        <taxon>Rosaceae</taxon>
        <taxon>Rosoideae</taxon>
        <taxon>Rosoideae incertae sedis</taxon>
        <taxon>Rubus</taxon>
    </lineage>
</organism>
<comment type="caution">
    <text evidence="2">The sequence shown here is derived from an EMBL/GenBank/DDBJ whole genome shotgun (WGS) entry which is preliminary data.</text>
</comment>
<dbReference type="AlphaFoldDB" id="A0AAW1X7W2"/>
<dbReference type="Proteomes" id="UP001457282">
    <property type="component" value="Unassembled WGS sequence"/>
</dbReference>
<gene>
    <name evidence="2" type="ORF">M0R45_019436</name>
</gene>
<accession>A0AAW1X7W2</accession>
<proteinExistence type="predicted"/>
<name>A0AAW1X7W2_RUBAR</name>
<keyword evidence="3" id="KW-1185">Reference proteome</keyword>
<feature type="signal peptide" evidence="1">
    <location>
        <begin position="1"/>
        <end position="20"/>
    </location>
</feature>
<evidence type="ECO:0000313" key="3">
    <source>
        <dbReference type="Proteomes" id="UP001457282"/>
    </source>
</evidence>
<feature type="chain" id="PRO_5043990966" description="Secreted protein" evidence="1">
    <location>
        <begin position="21"/>
        <end position="67"/>
    </location>
</feature>
<evidence type="ECO:0000256" key="1">
    <source>
        <dbReference type="SAM" id="SignalP"/>
    </source>
</evidence>
<keyword evidence="1" id="KW-0732">Signal</keyword>
<evidence type="ECO:0000313" key="2">
    <source>
        <dbReference type="EMBL" id="KAK9932189.1"/>
    </source>
</evidence>
<evidence type="ECO:0008006" key="4">
    <source>
        <dbReference type="Google" id="ProtNLM"/>
    </source>
</evidence>
<sequence>MLGWSWRGWLLWTVWVVVTAEREAGPGLSFMAHGGDVHGAVMAEDAVGLVIGLGVMMNDCDELLVIN</sequence>
<protein>
    <recommendedName>
        <fullName evidence="4">Secreted protein</fullName>
    </recommendedName>
</protein>